<evidence type="ECO:0000313" key="4">
    <source>
        <dbReference type="EMBL" id="NDW44592.1"/>
    </source>
</evidence>
<dbReference type="AlphaFoldDB" id="A0A6B2NKE8"/>
<evidence type="ECO:0000256" key="2">
    <source>
        <dbReference type="ARBA" id="ARBA00022723"/>
    </source>
</evidence>
<organism evidence="4">
    <name type="scientific">Ruegeria sp. PrR005</name>
    <dbReference type="NCBI Taxonomy" id="2706882"/>
    <lineage>
        <taxon>Bacteria</taxon>
        <taxon>Pseudomonadati</taxon>
        <taxon>Pseudomonadota</taxon>
        <taxon>Alphaproteobacteria</taxon>
        <taxon>Rhodobacterales</taxon>
        <taxon>Roseobacteraceae</taxon>
        <taxon>Ruegeria</taxon>
    </lineage>
</organism>
<dbReference type="PANTHER" id="PTHR43270:SF12">
    <property type="entry name" value="SUCCINYL-DIAMINOPIMELATE DESUCCINYLASE"/>
    <property type="match status" value="1"/>
</dbReference>
<evidence type="ECO:0000256" key="1">
    <source>
        <dbReference type="ARBA" id="ARBA00022670"/>
    </source>
</evidence>
<protein>
    <submittedName>
        <fullName evidence="4">M20 family metallopeptidase</fullName>
    </submittedName>
</protein>
<dbReference type="InterPro" id="IPR051458">
    <property type="entry name" value="Cyt/Met_Dipeptidase"/>
</dbReference>
<dbReference type="Gene3D" id="3.30.70.360">
    <property type="match status" value="1"/>
</dbReference>
<gene>
    <name evidence="4" type="ORF">G0P99_06450</name>
</gene>
<dbReference type="Pfam" id="PF01546">
    <property type="entry name" value="Peptidase_M20"/>
    <property type="match status" value="1"/>
</dbReference>
<accession>A0A6B2NKE8</accession>
<dbReference type="GO" id="GO:0008233">
    <property type="term" value="F:peptidase activity"/>
    <property type="evidence" value="ECO:0007669"/>
    <property type="project" value="UniProtKB-KW"/>
</dbReference>
<dbReference type="GO" id="GO:0006508">
    <property type="term" value="P:proteolysis"/>
    <property type="evidence" value="ECO:0007669"/>
    <property type="project" value="UniProtKB-KW"/>
</dbReference>
<dbReference type="RefSeq" id="WP_164128570.1">
    <property type="nucleotide sequence ID" value="NZ_JAAGOX010000010.1"/>
</dbReference>
<dbReference type="PANTHER" id="PTHR43270">
    <property type="entry name" value="BETA-ALA-HIS DIPEPTIDASE"/>
    <property type="match status" value="1"/>
</dbReference>
<comment type="caution">
    <text evidence="4">The sequence shown here is derived from an EMBL/GenBank/DDBJ whole genome shotgun (WGS) entry which is preliminary data.</text>
</comment>
<dbReference type="EMBL" id="JAAGOX010000010">
    <property type="protein sequence ID" value="NDW44592.1"/>
    <property type="molecule type" value="Genomic_DNA"/>
</dbReference>
<name>A0A6B2NKE8_9RHOB</name>
<sequence length="463" mass="50207">MTRDAAIATITDYFDDGRFQADLSALVAHPSESQNPDAAPALMRYLTQAMMPRLKAAGFACEIFENPIPGAPPLLVGERHEGEGLPTVLSYGHGDVIRAQEGMWREGLEPFKLIEEGERLYGRGSADNKSQHLINIAAMEAVIATRGSLGFNAKIVIEMAEETGSPGLAEFFKAEKERLKADVLIASDGPRLQPDTPTMFMGSRGGITFDLAVDLREGAHHSGNWGGLLADPAMILAQALSTISDKRGQLAIPEWRPTSLTDEVRAALAGLPIAPDDDTSPKIDEDWGEESLTPAERAYGWNSFAILAMKSGVPEAPVNAISSSARATCQLRYVVGTDADAVLPSLRRHLDAHGFEQVTIEPMERGFFAATRLDPSHPWVQFVRRSIEETAGKPPHVLPNLAGSLPNDTFADILGLPTVWVPHSYRGCSQHAPNEHVLKPVCRDALRIMAGVFWDVGSRETPP</sequence>
<reference evidence="4" key="1">
    <citation type="submission" date="2020-02" db="EMBL/GenBank/DDBJ databases">
        <title>Delineation of the pyrene-degrading pathway in Roseobacter clade bacteria by genomic analysis.</title>
        <authorList>
            <person name="Zhou H."/>
            <person name="Wang H."/>
        </authorList>
    </citation>
    <scope>NUCLEOTIDE SEQUENCE</scope>
    <source>
        <strain evidence="4">PrR005</strain>
    </source>
</reference>
<keyword evidence="3" id="KW-0378">Hydrolase</keyword>
<dbReference type="SUPFAM" id="SSF53187">
    <property type="entry name" value="Zn-dependent exopeptidases"/>
    <property type="match status" value="1"/>
</dbReference>
<dbReference type="GO" id="GO:0046872">
    <property type="term" value="F:metal ion binding"/>
    <property type="evidence" value="ECO:0007669"/>
    <property type="project" value="UniProtKB-KW"/>
</dbReference>
<evidence type="ECO:0000256" key="3">
    <source>
        <dbReference type="ARBA" id="ARBA00022801"/>
    </source>
</evidence>
<keyword evidence="2" id="KW-0479">Metal-binding</keyword>
<proteinExistence type="predicted"/>
<dbReference type="Gene3D" id="3.40.630.10">
    <property type="entry name" value="Zn peptidases"/>
    <property type="match status" value="1"/>
</dbReference>
<dbReference type="NCBIfam" id="NF005478">
    <property type="entry name" value="PRK07079.1"/>
    <property type="match status" value="1"/>
</dbReference>
<dbReference type="InterPro" id="IPR002933">
    <property type="entry name" value="Peptidase_M20"/>
</dbReference>
<keyword evidence="1" id="KW-0645">Protease</keyword>